<evidence type="ECO:0000313" key="4">
    <source>
        <dbReference type="Proteomes" id="UP000256779"/>
    </source>
</evidence>
<protein>
    <recommendedName>
        <fullName evidence="5">Short-subunit dehydrogenase</fullName>
    </recommendedName>
</protein>
<evidence type="ECO:0000313" key="3">
    <source>
        <dbReference type="EMBL" id="RED95257.1"/>
    </source>
</evidence>
<comment type="caution">
    <text evidence="3">The sequence shown here is derived from an EMBL/GenBank/DDBJ whole genome shotgun (WGS) entry which is preliminary data.</text>
</comment>
<dbReference type="RefSeq" id="WP_115869344.1">
    <property type="nucleotide sequence ID" value="NZ_QREG01000018.1"/>
</dbReference>
<name>A0A3D9L191_MARFU</name>
<dbReference type="PRINTS" id="PR00081">
    <property type="entry name" value="GDHRDH"/>
</dbReference>
<gene>
    <name evidence="3" type="ORF">C7460_11834</name>
</gene>
<dbReference type="InterPro" id="IPR002347">
    <property type="entry name" value="SDR_fam"/>
</dbReference>
<accession>A0A3D9L191</accession>
<organism evidence="3 4">
    <name type="scientific">Marinoscillum furvescens DSM 4134</name>
    <dbReference type="NCBI Taxonomy" id="1122208"/>
    <lineage>
        <taxon>Bacteria</taxon>
        <taxon>Pseudomonadati</taxon>
        <taxon>Bacteroidota</taxon>
        <taxon>Cytophagia</taxon>
        <taxon>Cytophagales</taxon>
        <taxon>Reichenbachiellaceae</taxon>
        <taxon>Marinoscillum</taxon>
    </lineage>
</organism>
<dbReference type="PIRSF" id="PIRSF000126">
    <property type="entry name" value="11-beta-HSD1"/>
    <property type="match status" value="1"/>
</dbReference>
<dbReference type="PANTHER" id="PTHR43086:SF2">
    <property type="entry name" value="HYDROXYSTEROID DEHYDROGENASE-LIKE PROTEIN 1"/>
    <property type="match status" value="1"/>
</dbReference>
<sequence length="269" mass="29429">MNLSSIQQKYGPWAVVTGASSGIGLEFCHQLASAKINLILVARRTHILQELGEYLSDKYGISYRVVSGDIGKPEVIDQIKYLGSKLEIGLLVSNAGTGNPGEFIHKEESQLLHTVQTSVVGHLQLSRFFGQKMASRKKGGIVLVSAMGADHGLPFMANDAGTRAYIRSLGLGLHEELKRYQVDVTVLITSPTETPIVKELGFQPEKMPSKPISTTQCVEETLAALMKNKTTIIPGRLYRTMNALIPKRVSRKLFAKMLAEGNNIPLKVT</sequence>
<dbReference type="EMBL" id="QREG01000018">
    <property type="protein sequence ID" value="RED95257.1"/>
    <property type="molecule type" value="Genomic_DNA"/>
</dbReference>
<evidence type="ECO:0008006" key="5">
    <source>
        <dbReference type="Google" id="ProtNLM"/>
    </source>
</evidence>
<reference evidence="3 4" key="1">
    <citation type="submission" date="2018-07" db="EMBL/GenBank/DDBJ databases">
        <title>Genomic Encyclopedia of Type Strains, Phase IV (KMG-IV): sequencing the most valuable type-strain genomes for metagenomic binning, comparative biology and taxonomic classification.</title>
        <authorList>
            <person name="Goeker M."/>
        </authorList>
    </citation>
    <scope>NUCLEOTIDE SEQUENCE [LARGE SCALE GENOMIC DNA]</scope>
    <source>
        <strain evidence="3 4">DSM 4134</strain>
    </source>
</reference>
<dbReference type="SUPFAM" id="SSF51735">
    <property type="entry name" value="NAD(P)-binding Rossmann-fold domains"/>
    <property type="match status" value="1"/>
</dbReference>
<keyword evidence="2" id="KW-0560">Oxidoreductase</keyword>
<dbReference type="OrthoDB" id="9808814at2"/>
<dbReference type="InterPro" id="IPR036291">
    <property type="entry name" value="NAD(P)-bd_dom_sf"/>
</dbReference>
<dbReference type="Pfam" id="PF00106">
    <property type="entry name" value="adh_short"/>
    <property type="match status" value="1"/>
</dbReference>
<proteinExistence type="predicted"/>
<dbReference type="Gene3D" id="3.40.50.720">
    <property type="entry name" value="NAD(P)-binding Rossmann-like Domain"/>
    <property type="match status" value="1"/>
</dbReference>
<dbReference type="GO" id="GO:0016491">
    <property type="term" value="F:oxidoreductase activity"/>
    <property type="evidence" value="ECO:0007669"/>
    <property type="project" value="UniProtKB-KW"/>
</dbReference>
<evidence type="ECO:0000256" key="1">
    <source>
        <dbReference type="ARBA" id="ARBA00022857"/>
    </source>
</evidence>
<dbReference type="GO" id="GO:0030497">
    <property type="term" value="P:fatty acid elongation"/>
    <property type="evidence" value="ECO:0007669"/>
    <property type="project" value="TreeGrafter"/>
</dbReference>
<dbReference type="Proteomes" id="UP000256779">
    <property type="component" value="Unassembled WGS sequence"/>
</dbReference>
<dbReference type="AlphaFoldDB" id="A0A3D9L191"/>
<keyword evidence="4" id="KW-1185">Reference proteome</keyword>
<evidence type="ECO:0000256" key="2">
    <source>
        <dbReference type="ARBA" id="ARBA00023002"/>
    </source>
</evidence>
<keyword evidence="1" id="KW-0521">NADP</keyword>
<dbReference type="PANTHER" id="PTHR43086">
    <property type="entry name" value="VERY-LONG-CHAIN 3-OXOOACYL-COA REDUCTASE"/>
    <property type="match status" value="1"/>
</dbReference>